<reference evidence="3 4" key="1">
    <citation type="submission" date="2020-08" db="EMBL/GenBank/DDBJ databases">
        <title>Plant Genome Project.</title>
        <authorList>
            <person name="Zhang R.-G."/>
        </authorList>
    </citation>
    <scope>NUCLEOTIDE SEQUENCE [LARGE SCALE GENOMIC DNA]</scope>
    <source>
        <tissue evidence="3">Rhizome</tissue>
    </source>
</reference>
<proteinExistence type="predicted"/>
<evidence type="ECO:0000256" key="1">
    <source>
        <dbReference type="PROSITE-ProRule" id="PRU00042"/>
    </source>
</evidence>
<keyword evidence="1" id="KW-0479">Metal-binding</keyword>
<evidence type="ECO:0000313" key="3">
    <source>
        <dbReference type="EMBL" id="KAG6496277.1"/>
    </source>
</evidence>
<dbReference type="PROSITE" id="PS00028">
    <property type="entry name" value="ZINC_FINGER_C2H2_1"/>
    <property type="match status" value="1"/>
</dbReference>
<dbReference type="PANTHER" id="PTHR36055:SF1">
    <property type="entry name" value="C2H2-LIKE ZINC FINGER PROTEIN"/>
    <property type="match status" value="1"/>
</dbReference>
<accession>A0A8J5GBL0</accession>
<comment type="caution">
    <text evidence="3">The sequence shown here is derived from an EMBL/GenBank/DDBJ whole genome shotgun (WGS) entry which is preliminary data.</text>
</comment>
<sequence>MILSASEQIHALRVPEANVTLSQVDVKVNRETEKYIPGWSLFSQCKVQSQKCEKCSRDFCSTINYRRHVRLHRRSLNIAKDFLKNRVLLGEYWDRLPIEEAKDILSLKDAVVEGVTGSFIIKELTNFIQNLGLLLLPHVYVKAGATLLDIVEGSSFRFPLSSQDLFNLLDDASERTFLHAGNALFMQKYIFNGDAEKISIEAKNLVAFASFMLEQKLVKSWHAEKDIEALRLQCLLMEEEEIAKKSAYVLLNVEPSSYTAPLQFANGALEEDMGIGFILLFAQGAALEFYGGFCRQTELEERKRLKKLRQKERKMTIATGTAKNNSEPYSHDSVRLTCRSTETSSPIPTSVSCFDTCTAKASPKLLCVQPTKYCKVEPHLDCNMFLHSPKEVNVDFVDQKMENKSCECQLTPISGQILLTQIPPSSCYHDEAPFAKSPTTSTNDLIIGTQKTKPEKDGNEINSKCEVLIGSISVDLGNGSPLVVKHSKLAEHVSSLNSANLMDIKPPNPCCHDIVDSAVEQIGAKFNELHAHPFNHIPVENACGNGFGKCLDSIIDLDSSDLAFPRLFSSHTAKAFLAESKWKISKNCKNRHLGQVYDISAIDIFVTKSIAKLDVELVGLDA</sequence>
<keyword evidence="1" id="KW-0863">Zinc-finger</keyword>
<dbReference type="InterPro" id="IPR013087">
    <property type="entry name" value="Znf_C2H2_type"/>
</dbReference>
<dbReference type="PROSITE" id="PS50157">
    <property type="entry name" value="ZINC_FINGER_C2H2_2"/>
    <property type="match status" value="1"/>
</dbReference>
<name>A0A8J5GBL0_ZINOF</name>
<keyword evidence="1" id="KW-0862">Zinc</keyword>
<evidence type="ECO:0000313" key="4">
    <source>
        <dbReference type="Proteomes" id="UP000734854"/>
    </source>
</evidence>
<evidence type="ECO:0000259" key="2">
    <source>
        <dbReference type="PROSITE" id="PS50157"/>
    </source>
</evidence>
<dbReference type="AlphaFoldDB" id="A0A8J5GBL0"/>
<gene>
    <name evidence="3" type="ORF">ZIOFF_044136</name>
</gene>
<protein>
    <recommendedName>
        <fullName evidence="2">C2H2-type domain-containing protein</fullName>
    </recommendedName>
</protein>
<dbReference type="PANTHER" id="PTHR36055">
    <property type="entry name" value="C2H2-LIKE ZINC FINGER PROTEIN"/>
    <property type="match status" value="1"/>
</dbReference>
<dbReference type="GO" id="GO:0008270">
    <property type="term" value="F:zinc ion binding"/>
    <property type="evidence" value="ECO:0007669"/>
    <property type="project" value="UniProtKB-KW"/>
</dbReference>
<feature type="domain" description="C2H2-type" evidence="2">
    <location>
        <begin position="50"/>
        <end position="72"/>
    </location>
</feature>
<dbReference type="Proteomes" id="UP000734854">
    <property type="component" value="Unassembled WGS sequence"/>
</dbReference>
<dbReference type="EMBL" id="JACMSC010000012">
    <property type="protein sequence ID" value="KAG6496277.1"/>
    <property type="molecule type" value="Genomic_DNA"/>
</dbReference>
<keyword evidence="4" id="KW-1185">Reference proteome</keyword>
<organism evidence="3 4">
    <name type="scientific">Zingiber officinale</name>
    <name type="common">Ginger</name>
    <name type="synonym">Amomum zingiber</name>
    <dbReference type="NCBI Taxonomy" id="94328"/>
    <lineage>
        <taxon>Eukaryota</taxon>
        <taxon>Viridiplantae</taxon>
        <taxon>Streptophyta</taxon>
        <taxon>Embryophyta</taxon>
        <taxon>Tracheophyta</taxon>
        <taxon>Spermatophyta</taxon>
        <taxon>Magnoliopsida</taxon>
        <taxon>Liliopsida</taxon>
        <taxon>Zingiberales</taxon>
        <taxon>Zingiberaceae</taxon>
        <taxon>Zingiber</taxon>
    </lineage>
</organism>